<dbReference type="PANTHER" id="PTHR46060:SF1">
    <property type="entry name" value="MARINER MOS1 TRANSPOSASE-LIKE PROTEIN"/>
    <property type="match status" value="1"/>
</dbReference>
<protein>
    <submittedName>
        <fullName evidence="1">Uncharacterized protein</fullName>
    </submittedName>
</protein>
<keyword evidence="2" id="KW-1185">Reference proteome</keyword>
<dbReference type="PANTHER" id="PTHR46060">
    <property type="entry name" value="MARINER MOS1 TRANSPOSASE-LIKE PROTEIN"/>
    <property type="match status" value="1"/>
</dbReference>
<sequence>MKRKPVSRLILLIFLLCWPLAVLVVWQFHAPSPHILRHPFYNYNVTAQEPQDPQQICLLPRYHPFDPSVLPYLNAPRPRLSCRVRQPNLTFVDTDAYGDAVMSRRRVFEWYKHFKEGRKETADNERSGRPSTSTTPEKVDKVLELVREDRRITVREVAEEAGISFGSTQSIVKEILGVTRLNAVLAIEGSDQAETAGAVEEQVVDPPTR</sequence>
<evidence type="ECO:0000313" key="2">
    <source>
        <dbReference type="Proteomes" id="UP001235939"/>
    </source>
</evidence>
<dbReference type="Proteomes" id="UP001235939">
    <property type="component" value="Chromosome 08"/>
</dbReference>
<evidence type="ECO:0000313" key="1">
    <source>
        <dbReference type="EMBL" id="UYV71239.1"/>
    </source>
</evidence>
<reference evidence="1 2" key="1">
    <citation type="submission" date="2022-01" db="EMBL/GenBank/DDBJ databases">
        <title>A chromosomal length assembly of Cordylochernes scorpioides.</title>
        <authorList>
            <person name="Zeh D."/>
            <person name="Zeh J."/>
        </authorList>
    </citation>
    <scope>NUCLEOTIDE SEQUENCE [LARGE SCALE GENOMIC DNA]</scope>
    <source>
        <strain evidence="1">IN4F17</strain>
        <tissue evidence="1">Whole Body</tissue>
    </source>
</reference>
<organism evidence="1 2">
    <name type="scientific">Cordylochernes scorpioides</name>
    <dbReference type="NCBI Taxonomy" id="51811"/>
    <lineage>
        <taxon>Eukaryota</taxon>
        <taxon>Metazoa</taxon>
        <taxon>Ecdysozoa</taxon>
        <taxon>Arthropoda</taxon>
        <taxon>Chelicerata</taxon>
        <taxon>Arachnida</taxon>
        <taxon>Pseudoscorpiones</taxon>
        <taxon>Cheliferoidea</taxon>
        <taxon>Chernetidae</taxon>
        <taxon>Cordylochernes</taxon>
    </lineage>
</organism>
<name>A0ABY6KRC3_9ARAC</name>
<dbReference type="EMBL" id="CP092870">
    <property type="protein sequence ID" value="UYV71239.1"/>
    <property type="molecule type" value="Genomic_DNA"/>
</dbReference>
<accession>A0ABY6KRC3</accession>
<dbReference type="InterPro" id="IPR052709">
    <property type="entry name" value="Transposase-MT_Hybrid"/>
</dbReference>
<gene>
    <name evidence="1" type="ORF">LAZ67_8002356</name>
</gene>
<proteinExistence type="predicted"/>